<reference evidence="2" key="2">
    <citation type="journal article" date="2023" name="Plant Pathol.">
        <title>Dismantling and reorganizing Pseudomonas marginalis sensu#lato.</title>
        <authorList>
            <person name="Sawada H."/>
            <person name="Fujikawa T."/>
            <person name="Satou M."/>
        </authorList>
    </citation>
    <scope>NUCLEOTIDE SEQUENCE</scope>
    <source>
        <strain evidence="2">MAFF 301350</strain>
    </source>
</reference>
<organism evidence="2 3">
    <name type="scientific">Pseudomonas aegrilactucae</name>
    <dbReference type="NCBI Taxonomy" id="2854028"/>
    <lineage>
        <taxon>Bacteria</taxon>
        <taxon>Pseudomonadati</taxon>
        <taxon>Pseudomonadota</taxon>
        <taxon>Gammaproteobacteria</taxon>
        <taxon>Pseudomonadales</taxon>
        <taxon>Pseudomonadaceae</taxon>
        <taxon>Pseudomonas</taxon>
    </lineage>
</organism>
<dbReference type="InterPro" id="IPR002750">
    <property type="entry name" value="CobE/GbiG_C"/>
</dbReference>
<dbReference type="RefSeq" id="WP_217973716.1">
    <property type="nucleotide sequence ID" value="NZ_JAHTBI010000010.1"/>
</dbReference>
<evidence type="ECO:0000313" key="3">
    <source>
        <dbReference type="Proteomes" id="UP001106592"/>
    </source>
</evidence>
<proteinExistence type="predicted"/>
<keyword evidence="3" id="KW-1185">Reference proteome</keyword>
<dbReference type="PANTHER" id="PTHR37477:SF1">
    <property type="entry name" value="COBALT-PRECORRIN-5A HYDROLASE"/>
    <property type="match status" value="1"/>
</dbReference>
<dbReference type="Proteomes" id="UP001106592">
    <property type="component" value="Unassembled WGS sequence"/>
</dbReference>
<comment type="caution">
    <text evidence="2">The sequence shown here is derived from an EMBL/GenBank/DDBJ whole genome shotgun (WGS) entry which is preliminary data.</text>
</comment>
<dbReference type="EMBL" id="JAHTBI010000010">
    <property type="protein sequence ID" value="MBV6286189.1"/>
    <property type="molecule type" value="Genomic_DNA"/>
</dbReference>
<evidence type="ECO:0000313" key="2">
    <source>
        <dbReference type="EMBL" id="MBV6286189.1"/>
    </source>
</evidence>
<evidence type="ECO:0000259" key="1">
    <source>
        <dbReference type="Pfam" id="PF01890"/>
    </source>
</evidence>
<dbReference type="Pfam" id="PF01890">
    <property type="entry name" value="CbiG_C"/>
    <property type="match status" value="1"/>
</dbReference>
<protein>
    <submittedName>
        <fullName evidence="2">Cobalamin biosynthesis protein</fullName>
    </submittedName>
</protein>
<dbReference type="InterPro" id="IPR052553">
    <property type="entry name" value="CbiG_hydrolase"/>
</dbReference>
<dbReference type="GO" id="GO:0009236">
    <property type="term" value="P:cobalamin biosynthetic process"/>
    <property type="evidence" value="ECO:0007669"/>
    <property type="project" value="InterPro"/>
</dbReference>
<dbReference type="PANTHER" id="PTHR37477">
    <property type="entry name" value="COBALT-PRECORRIN-5A HYDROLASE"/>
    <property type="match status" value="1"/>
</dbReference>
<name>A0A9Q3AC31_9PSED</name>
<accession>A0A9Q3AC31</accession>
<reference evidence="2" key="1">
    <citation type="journal article" date="2022" name="Int. J. Syst. Evol. Microbiol.">
        <title>Pseudomonas aegrilactucae sp. nov. and Pseudomonas morbosilactucae sp. nov., pathogens causing bacterial rot of lettuce in Japan.</title>
        <authorList>
            <person name="Sawada H."/>
            <person name="Fujikawa T."/>
            <person name="Satou M."/>
        </authorList>
    </citation>
    <scope>NUCLEOTIDE SEQUENCE</scope>
    <source>
        <strain evidence="2">MAFF 301350</strain>
    </source>
</reference>
<dbReference type="AlphaFoldDB" id="A0A9Q3AC31"/>
<sequence>MQLYAGLGCRRGCPAPVLAALLEQLLHAHQLPLCALQGLASIDLKRNEPGLQQLAAQLGLPLVFFSAAQLAPFDSRLSHRSEVAFTHSGCHGVAESAALALAEHCTGGRAALRLQRTVQADVTLALAWAPPFEG</sequence>
<gene>
    <name evidence="2" type="ORF">KUO17_03900</name>
</gene>
<feature type="domain" description="CobE/GbiG C-terminal" evidence="1">
    <location>
        <begin position="3"/>
        <end position="127"/>
    </location>
</feature>